<dbReference type="RefSeq" id="WP_139839625.1">
    <property type="nucleotide sequence ID" value="NZ_FWFR01000001.1"/>
</dbReference>
<dbReference type="SUPFAM" id="SSF46894">
    <property type="entry name" value="C-terminal effector domain of the bipartite response regulators"/>
    <property type="match status" value="1"/>
</dbReference>
<dbReference type="GO" id="GO:0006355">
    <property type="term" value="P:regulation of DNA-templated transcription"/>
    <property type="evidence" value="ECO:0007669"/>
    <property type="project" value="InterPro"/>
</dbReference>
<dbReference type="Gene3D" id="1.10.10.10">
    <property type="entry name" value="Winged helix-like DNA-binding domain superfamily/Winged helix DNA-binding domain"/>
    <property type="match status" value="1"/>
</dbReference>
<dbReference type="GO" id="GO:0003677">
    <property type="term" value="F:DNA binding"/>
    <property type="evidence" value="ECO:0007669"/>
    <property type="project" value="InterPro"/>
</dbReference>
<dbReference type="EMBL" id="FWFR01000001">
    <property type="protein sequence ID" value="SLN50387.1"/>
    <property type="molecule type" value="Genomic_DNA"/>
</dbReference>
<organism evidence="1 2">
    <name type="scientific">Oceanibacterium hippocampi</name>
    <dbReference type="NCBI Taxonomy" id="745714"/>
    <lineage>
        <taxon>Bacteria</taxon>
        <taxon>Pseudomonadati</taxon>
        <taxon>Pseudomonadota</taxon>
        <taxon>Alphaproteobacteria</taxon>
        <taxon>Sneathiellales</taxon>
        <taxon>Sneathiellaceae</taxon>
        <taxon>Oceanibacterium</taxon>
    </lineage>
</organism>
<evidence type="ECO:0008006" key="3">
    <source>
        <dbReference type="Google" id="ProtNLM"/>
    </source>
</evidence>
<proteinExistence type="predicted"/>
<gene>
    <name evidence="1" type="ORF">OCH7691_02221</name>
</gene>
<dbReference type="InterPro" id="IPR036388">
    <property type="entry name" value="WH-like_DNA-bd_sf"/>
</dbReference>
<sequence>MTGALTESELMTIGRVLNVCGLSPVEMRIVNALLCHPYPLGRRELMRIIHAGEAAGGAVDDGTIYVHVWRIRQKTAWAGIRLICEYTRGYALDYRAGRSGWLKTA</sequence>
<name>A0A1Y5SWX6_9PROT</name>
<keyword evidence="2" id="KW-1185">Reference proteome</keyword>
<evidence type="ECO:0000313" key="2">
    <source>
        <dbReference type="Proteomes" id="UP000193200"/>
    </source>
</evidence>
<protein>
    <recommendedName>
        <fullName evidence="3">OmpR/PhoB-type domain-containing protein</fullName>
    </recommendedName>
</protein>
<dbReference type="AlphaFoldDB" id="A0A1Y5SWX6"/>
<dbReference type="Proteomes" id="UP000193200">
    <property type="component" value="Unassembled WGS sequence"/>
</dbReference>
<dbReference type="InParanoid" id="A0A1Y5SWX6"/>
<accession>A0A1Y5SWX6</accession>
<evidence type="ECO:0000313" key="1">
    <source>
        <dbReference type="EMBL" id="SLN50387.1"/>
    </source>
</evidence>
<reference evidence="1 2" key="1">
    <citation type="submission" date="2017-03" db="EMBL/GenBank/DDBJ databases">
        <authorList>
            <person name="Afonso C.L."/>
            <person name="Miller P.J."/>
            <person name="Scott M.A."/>
            <person name="Spackman E."/>
            <person name="Goraichik I."/>
            <person name="Dimitrov K.M."/>
            <person name="Suarez D.L."/>
            <person name="Swayne D.E."/>
        </authorList>
    </citation>
    <scope>NUCLEOTIDE SEQUENCE [LARGE SCALE GENOMIC DNA]</scope>
    <source>
        <strain evidence="1 2">CECT 7691</strain>
    </source>
</reference>
<dbReference type="InterPro" id="IPR016032">
    <property type="entry name" value="Sig_transdc_resp-reg_C-effctor"/>
</dbReference>